<gene>
    <name evidence="5" type="ORF">CWC46_17820</name>
    <name evidence="6" type="ORF">Ser39006_017820</name>
</gene>
<evidence type="ECO:0000313" key="7">
    <source>
        <dbReference type="Proteomes" id="UP000017700"/>
    </source>
</evidence>
<evidence type="ECO:0000256" key="1">
    <source>
        <dbReference type="ARBA" id="ARBA00009477"/>
    </source>
</evidence>
<comment type="similarity">
    <text evidence="1">Belongs to the membrane fusion protein (MFP) (TC 8.A.1) family.</text>
</comment>
<dbReference type="InterPro" id="IPR058625">
    <property type="entry name" value="MdtA-like_BSH"/>
</dbReference>
<reference evidence="6" key="2">
    <citation type="submission" date="2013-09" db="EMBL/GenBank/DDBJ databases">
        <authorList>
            <person name="Wang G."/>
            <person name="Yang Y."/>
            <person name="Su Y."/>
        </authorList>
    </citation>
    <scope>NUCLEOTIDE SEQUENCE</scope>
    <source>
        <strain evidence="6">ATCC 39006</strain>
    </source>
</reference>
<evidence type="ECO:0000259" key="2">
    <source>
        <dbReference type="Pfam" id="PF25876"/>
    </source>
</evidence>
<evidence type="ECO:0000259" key="3">
    <source>
        <dbReference type="Pfam" id="PF25917"/>
    </source>
</evidence>
<dbReference type="Gene3D" id="2.40.50.100">
    <property type="match status" value="1"/>
</dbReference>
<feature type="domain" description="Multidrug resistance protein MdtA-like barrel-sandwich hybrid" evidence="3">
    <location>
        <begin position="75"/>
        <end position="207"/>
    </location>
</feature>
<dbReference type="Proteomes" id="UP000233778">
    <property type="component" value="Chromosome"/>
</dbReference>
<protein>
    <submittedName>
        <fullName evidence="6">Efflux RND transporter periplasmic adaptor subunit</fullName>
    </submittedName>
</protein>
<dbReference type="Gene3D" id="2.40.30.170">
    <property type="match status" value="1"/>
</dbReference>
<dbReference type="OrthoDB" id="1185083at2"/>
<proteinExistence type="inferred from homology"/>
<dbReference type="Pfam" id="PF25917">
    <property type="entry name" value="BSH_RND"/>
    <property type="match status" value="1"/>
</dbReference>
<accession>A0A2I5TQQ0</accession>
<dbReference type="GO" id="GO:0015562">
    <property type="term" value="F:efflux transmembrane transporter activity"/>
    <property type="evidence" value="ECO:0007669"/>
    <property type="project" value="TreeGrafter"/>
</dbReference>
<dbReference type="STRING" id="104623.Ser39006_01926"/>
<dbReference type="KEGG" id="sera:Ser39006_017820"/>
<dbReference type="InterPro" id="IPR058792">
    <property type="entry name" value="Beta-barrel_RND_2"/>
</dbReference>
<feature type="domain" description="CusB-like beta-barrel" evidence="4">
    <location>
        <begin position="222"/>
        <end position="286"/>
    </location>
</feature>
<sequence length="372" mass="39265">MIYRDLLVCLTRIVQPVIRTLLLVSGVLLAGCHGAENPSATPVPRAVKTVIAEPLDGGELVTLTGEIRPHMETTLGFRLDGRILTRLVDVGAVVKAGDLMATLDPRDSENQLQSAQASLQSAISAERLAGINLKRMKKLAPSGAIARVQLDEAQSTWETAVARCESAQSTLKGAKERRSFTQLVAPQAGVVTSVSGNPGQVVSAGQEVIKLAALSGRDAVFDVSEQLINSGLTNPVVTVSLISDPSVKGTGHVRDVSPQADPVTRTYRVRIALDNPPAALVFGATVLGSVQLPGTASFPLPASALSRQGDQPAVYVVNPATQLLRLQPISVARYSKTQIFVSTGLMVGDRVVTAGVSKLRPDEKVLLDEESH</sequence>
<dbReference type="PROSITE" id="PS51257">
    <property type="entry name" value="PROKAR_LIPOPROTEIN"/>
    <property type="match status" value="1"/>
</dbReference>
<evidence type="ECO:0000313" key="8">
    <source>
        <dbReference type="Proteomes" id="UP000233778"/>
    </source>
</evidence>
<dbReference type="PANTHER" id="PTHR30469">
    <property type="entry name" value="MULTIDRUG RESISTANCE PROTEIN MDTA"/>
    <property type="match status" value="1"/>
</dbReference>
<evidence type="ECO:0000313" key="5">
    <source>
        <dbReference type="EMBL" id="AUH02584.1"/>
    </source>
</evidence>
<dbReference type="NCBIfam" id="TIGR01730">
    <property type="entry name" value="RND_mfp"/>
    <property type="match status" value="1"/>
</dbReference>
<dbReference type="Pfam" id="PF25876">
    <property type="entry name" value="HH_MFP_RND"/>
    <property type="match status" value="1"/>
</dbReference>
<evidence type="ECO:0000259" key="4">
    <source>
        <dbReference type="Pfam" id="PF25954"/>
    </source>
</evidence>
<keyword evidence="7" id="KW-1185">Reference proteome</keyword>
<dbReference type="GO" id="GO:1990281">
    <property type="term" value="C:efflux pump complex"/>
    <property type="evidence" value="ECO:0007669"/>
    <property type="project" value="TreeGrafter"/>
</dbReference>
<reference evidence="6" key="4">
    <citation type="submission" date="2017-11" db="EMBL/GenBank/DDBJ databases">
        <title>Complete genome sequence of Serratia sp. ATCC 39006.</title>
        <authorList>
            <person name="Hampton H.G."/>
            <person name="Jackson S.A."/>
            <person name="Jauregui R."/>
            <person name="Poulter G.T.M."/>
            <person name="Salmond G.P.C."/>
            <person name="Fineran P.C."/>
        </authorList>
    </citation>
    <scope>NUCLEOTIDE SEQUENCE</scope>
    <source>
        <strain evidence="6">ATCC 39006</strain>
    </source>
</reference>
<name>A0A2I5TQQ0_SERS3</name>
<dbReference type="KEGG" id="serq:CWC46_17820"/>
<dbReference type="EMBL" id="CP025084">
    <property type="protein sequence ID" value="AUH06898.1"/>
    <property type="molecule type" value="Genomic_DNA"/>
</dbReference>
<reference evidence="6 7" key="1">
    <citation type="journal article" date="2013" name="Genome Announc.">
        <title>Draft genome sequence of Serratia sp. strain ATCC 39006, a model bacterium for analysis of the biosynthesis and regulation of prodigiosin, a carbapenem, and gas vesicles.</title>
        <authorList>
            <person name="Fineran P.C."/>
            <person name="Iglesias Cans M.C."/>
            <person name="Ramsay J.P."/>
            <person name="Wilf N.M."/>
            <person name="Cossyleon D."/>
            <person name="McNeil M.B."/>
            <person name="Williamson N.R."/>
            <person name="Monson R.E."/>
            <person name="Becher S.A."/>
            <person name="Stanton J.A."/>
            <person name="Brugger K."/>
            <person name="Brown S.D."/>
            <person name="Salmond G.P."/>
        </authorList>
    </citation>
    <scope>NUCLEOTIDE SEQUENCE [LARGE SCALE GENOMIC DNA]</scope>
    <source>
        <strain evidence="6">ATCC 39006</strain>
        <strain evidence="7">ATCC 39006 / SC 11482</strain>
    </source>
</reference>
<dbReference type="Proteomes" id="UP000017700">
    <property type="component" value="Chromosome"/>
</dbReference>
<reference evidence="5 8" key="3">
    <citation type="submission" date="2017-11" db="EMBL/GenBank/DDBJ databases">
        <title>Complete genome sequence of Serratia sp. ATCC 39006 LacA.</title>
        <authorList>
            <person name="Hampton H.G."/>
            <person name="Jackson S.A."/>
            <person name="Jauregui R."/>
            <person name="Poulter G.T.M."/>
            <person name="Salmond G.P.C."/>
            <person name="Fineran P.C."/>
        </authorList>
    </citation>
    <scope>NUCLEOTIDE SEQUENCE [LARGE SCALE GENOMIC DNA]</scope>
    <source>
        <strain evidence="5 8">ATCC 39006</strain>
    </source>
</reference>
<evidence type="ECO:0000313" key="6">
    <source>
        <dbReference type="EMBL" id="AUH06898.1"/>
    </source>
</evidence>
<organism evidence="6 7">
    <name type="scientific">Serratia sp. (strain ATCC 39006)</name>
    <name type="common">Prodigiosinella confusarubida</name>
    <dbReference type="NCBI Taxonomy" id="104623"/>
    <lineage>
        <taxon>Bacteria</taxon>
        <taxon>Pseudomonadati</taxon>
        <taxon>Pseudomonadota</taxon>
        <taxon>Gammaproteobacteria</taxon>
        <taxon>Enterobacterales</taxon>
        <taxon>Pectobacteriaceae</taxon>
        <taxon>Prodigiosinella</taxon>
    </lineage>
</organism>
<dbReference type="Gene3D" id="2.40.420.20">
    <property type="match status" value="1"/>
</dbReference>
<dbReference type="InterPro" id="IPR058624">
    <property type="entry name" value="MdtA-like_HH"/>
</dbReference>
<dbReference type="AlphaFoldDB" id="A0A2I5TQQ0"/>
<dbReference type="Gene3D" id="1.10.287.470">
    <property type="entry name" value="Helix hairpin bin"/>
    <property type="match status" value="1"/>
</dbReference>
<dbReference type="PANTHER" id="PTHR30469:SF38">
    <property type="entry name" value="HLYD FAMILY SECRETION PROTEIN"/>
    <property type="match status" value="1"/>
</dbReference>
<feature type="domain" description="Multidrug resistance protein MdtA-like alpha-helical hairpin" evidence="2">
    <location>
        <begin position="111"/>
        <end position="175"/>
    </location>
</feature>
<dbReference type="EMBL" id="CP025085">
    <property type="protein sequence ID" value="AUH02584.1"/>
    <property type="molecule type" value="Genomic_DNA"/>
</dbReference>
<dbReference type="InterPro" id="IPR006143">
    <property type="entry name" value="RND_pump_MFP"/>
</dbReference>
<dbReference type="Pfam" id="PF25954">
    <property type="entry name" value="Beta-barrel_RND_2"/>
    <property type="match status" value="1"/>
</dbReference>
<dbReference type="SUPFAM" id="SSF111369">
    <property type="entry name" value="HlyD-like secretion proteins"/>
    <property type="match status" value="1"/>
</dbReference>